<dbReference type="Pfam" id="PF00196">
    <property type="entry name" value="GerE"/>
    <property type="match status" value="1"/>
</dbReference>
<name>A0A8J3NJP5_9ACTN</name>
<dbReference type="InterPro" id="IPR011990">
    <property type="entry name" value="TPR-like_helical_dom_sf"/>
</dbReference>
<dbReference type="Gene3D" id="1.10.10.10">
    <property type="entry name" value="Winged helix-like DNA-binding domain superfamily/Winged helix DNA-binding domain"/>
    <property type="match status" value="1"/>
</dbReference>
<organism evidence="4 5">
    <name type="scientific">Catellatospora bangladeshensis</name>
    <dbReference type="NCBI Taxonomy" id="310355"/>
    <lineage>
        <taxon>Bacteria</taxon>
        <taxon>Bacillati</taxon>
        <taxon>Actinomycetota</taxon>
        <taxon>Actinomycetes</taxon>
        <taxon>Micromonosporales</taxon>
        <taxon>Micromonosporaceae</taxon>
        <taxon>Catellatospora</taxon>
    </lineage>
</organism>
<dbReference type="PANTHER" id="PTHR16305:SF35">
    <property type="entry name" value="TRANSCRIPTIONAL ACTIVATOR DOMAIN"/>
    <property type="match status" value="1"/>
</dbReference>
<reference evidence="4 5" key="1">
    <citation type="submission" date="2021-01" db="EMBL/GenBank/DDBJ databases">
        <title>Whole genome shotgun sequence of Catellatospora bangladeshensis NBRC 107357.</title>
        <authorList>
            <person name="Komaki H."/>
            <person name="Tamura T."/>
        </authorList>
    </citation>
    <scope>NUCLEOTIDE SEQUENCE [LARGE SCALE GENOMIC DNA]</scope>
    <source>
        <strain evidence="4 5">NBRC 107357</strain>
    </source>
</reference>
<comment type="caution">
    <text evidence="4">The sequence shown here is derived from an EMBL/GenBank/DDBJ whole genome shotgun (WGS) entry which is preliminary data.</text>
</comment>
<feature type="domain" description="HTH luxR-type" evidence="3">
    <location>
        <begin position="879"/>
        <end position="945"/>
    </location>
</feature>
<dbReference type="PRINTS" id="PR00038">
    <property type="entry name" value="HTHLUXR"/>
</dbReference>
<dbReference type="SUPFAM" id="SSF52540">
    <property type="entry name" value="P-loop containing nucleoside triphosphate hydrolases"/>
    <property type="match status" value="1"/>
</dbReference>
<dbReference type="GO" id="GO:0005737">
    <property type="term" value="C:cytoplasm"/>
    <property type="evidence" value="ECO:0007669"/>
    <property type="project" value="TreeGrafter"/>
</dbReference>
<dbReference type="PANTHER" id="PTHR16305">
    <property type="entry name" value="TESTICULAR SOLUBLE ADENYLYL CYCLASE"/>
    <property type="match status" value="1"/>
</dbReference>
<dbReference type="InterPro" id="IPR041664">
    <property type="entry name" value="AAA_16"/>
</dbReference>
<dbReference type="SUPFAM" id="SSF46894">
    <property type="entry name" value="C-terminal effector domain of the bipartite response regulators"/>
    <property type="match status" value="1"/>
</dbReference>
<dbReference type="PROSITE" id="PS50043">
    <property type="entry name" value="HTH_LUXR_2"/>
    <property type="match status" value="1"/>
</dbReference>
<evidence type="ECO:0000313" key="4">
    <source>
        <dbReference type="EMBL" id="GIF83277.1"/>
    </source>
</evidence>
<dbReference type="CDD" id="cd06170">
    <property type="entry name" value="LuxR_C_like"/>
    <property type="match status" value="1"/>
</dbReference>
<keyword evidence="1" id="KW-0547">Nucleotide-binding</keyword>
<dbReference type="InterPro" id="IPR027417">
    <property type="entry name" value="P-loop_NTPase"/>
</dbReference>
<dbReference type="EMBL" id="BONF01000028">
    <property type="protein sequence ID" value="GIF83277.1"/>
    <property type="molecule type" value="Genomic_DNA"/>
</dbReference>
<accession>A0A8J3NJP5</accession>
<dbReference type="GO" id="GO:0003677">
    <property type="term" value="F:DNA binding"/>
    <property type="evidence" value="ECO:0007669"/>
    <property type="project" value="InterPro"/>
</dbReference>
<dbReference type="GO" id="GO:0004016">
    <property type="term" value="F:adenylate cyclase activity"/>
    <property type="evidence" value="ECO:0007669"/>
    <property type="project" value="TreeGrafter"/>
</dbReference>
<dbReference type="InterPro" id="IPR036388">
    <property type="entry name" value="WH-like_DNA-bd_sf"/>
</dbReference>
<evidence type="ECO:0000313" key="5">
    <source>
        <dbReference type="Proteomes" id="UP000601223"/>
    </source>
</evidence>
<evidence type="ECO:0000256" key="1">
    <source>
        <dbReference type="ARBA" id="ARBA00022741"/>
    </source>
</evidence>
<dbReference type="GO" id="GO:0005524">
    <property type="term" value="F:ATP binding"/>
    <property type="evidence" value="ECO:0007669"/>
    <property type="project" value="UniProtKB-KW"/>
</dbReference>
<dbReference type="Proteomes" id="UP000601223">
    <property type="component" value="Unassembled WGS sequence"/>
</dbReference>
<dbReference type="AlphaFoldDB" id="A0A8J3NJP5"/>
<protein>
    <submittedName>
        <fullName evidence="4">Helix-turn-helix transcriptional regulator</fullName>
    </submittedName>
</protein>
<keyword evidence="5" id="KW-1185">Reference proteome</keyword>
<dbReference type="InterPro" id="IPR016032">
    <property type="entry name" value="Sig_transdc_resp-reg_C-effctor"/>
</dbReference>
<dbReference type="GO" id="GO:0006355">
    <property type="term" value="P:regulation of DNA-templated transcription"/>
    <property type="evidence" value="ECO:0007669"/>
    <property type="project" value="InterPro"/>
</dbReference>
<gene>
    <name evidence="4" type="ORF">Cba03nite_46260</name>
</gene>
<keyword evidence="2" id="KW-0067">ATP-binding</keyword>
<dbReference type="SMART" id="SM00421">
    <property type="entry name" value="HTH_LUXR"/>
    <property type="match status" value="1"/>
</dbReference>
<dbReference type="Gene3D" id="1.25.40.10">
    <property type="entry name" value="Tetratricopeptide repeat domain"/>
    <property type="match status" value="2"/>
</dbReference>
<sequence length="945" mass="100572">MQTERSFVGRGKTLQRFLSTVAHPPSVLLLSGEAGSGKTRLIDEWRRRATGPVLVAACPPIRPPLPLAAVTGLLLAAGPHLGPAGSLNPLLGALRPLLPELADRLPDALPAPADPAGERHRTLRAIRALLASLGPVTLVVEDLQWIDAESRDLLSLLLAAPLPEAALVLSYRPEELAVPGLPLGGSTAYAPGLRTDALSLEPLPPDEVRVLIRQARRQEPPAEFTARLTAATGGVPRVIEDVLDQLRVLGDDTDGFGGARFAPPARLRELTTARVAALSAEGRRVAEAAAVLDEPAAEEQLCEVSGLDLADGRHALMEVLAGAVLSETADGRYGYRIPLAARAVYDNLPGPWRRELHARAAHTLAHATAGAPLARLAHHHRRSGRHEAWMRHAETAAERYIAEGDNEAAIAQLEDVLADQTVPRDVRTRLTIRLAQTAEVGRRSDQTVALLRRILADDRLPLAARGELRLKLGLVLMNQAGEYVEGAGEVEQAVEELHERPALAARAMAVLSWPVLHGFSFAEHLSWLERAEAAADACDDAAIKMAVLANRATLLMNLGDAAAWTAAQRMSAVGDSTLAIRQQVARGLQNLADATMLLGRHRAAEDYLRQATELAEQVGASVTQTTARCTRLRLDWAMGRWPGLADRAAEFTGPDGPTTEVEGHLVVGQLAMARGDWEAAEQSLHAAGLSAPQTSTVPVVAAAAGAYLRVLTARGQLDEAVVVARQALARVRAKNVWNWAAELAPYAVQVLAQSGALEEAGQVAEEFAEGMRGLESPLAEAALELSRAHLCAAEGRPAEAAVHFAAAAKGFEAQPRPYEAAQAEEGRARCELLLRPGDPDALAVLAAAGGVYTGLGAGWDAARCQHTLREHGVVPRGGRPGYGGGLTPREREVARLAAQGRTNREIAQMLFLSPRTVEQHVARSLHKLGVHSRAELAGVELDLPG</sequence>
<evidence type="ECO:0000256" key="2">
    <source>
        <dbReference type="ARBA" id="ARBA00022840"/>
    </source>
</evidence>
<dbReference type="PROSITE" id="PS00622">
    <property type="entry name" value="HTH_LUXR_1"/>
    <property type="match status" value="1"/>
</dbReference>
<dbReference type="Pfam" id="PF13191">
    <property type="entry name" value="AAA_16"/>
    <property type="match status" value="1"/>
</dbReference>
<dbReference type="RefSeq" id="WP_203749873.1">
    <property type="nucleotide sequence ID" value="NZ_BONF01000028.1"/>
</dbReference>
<dbReference type="SUPFAM" id="SSF48452">
    <property type="entry name" value="TPR-like"/>
    <property type="match status" value="2"/>
</dbReference>
<proteinExistence type="predicted"/>
<dbReference type="InterPro" id="IPR000792">
    <property type="entry name" value="Tscrpt_reg_LuxR_C"/>
</dbReference>
<evidence type="ECO:0000259" key="3">
    <source>
        <dbReference type="PROSITE" id="PS50043"/>
    </source>
</evidence>